<dbReference type="InterPro" id="IPR036692">
    <property type="entry name" value="Shew3726-like_sf"/>
</dbReference>
<comment type="caution">
    <text evidence="1">The sequence shown here is derived from an EMBL/GenBank/DDBJ whole genome shotgun (WGS) entry which is preliminary data.</text>
</comment>
<dbReference type="InterPro" id="IPR009962">
    <property type="entry name" value="DUF1488"/>
</dbReference>
<feature type="non-terminal residue" evidence="1">
    <location>
        <position position="1"/>
    </location>
</feature>
<reference evidence="1 2" key="1">
    <citation type="submission" date="2017-11" db="EMBL/GenBank/DDBJ databases">
        <authorList>
            <person name="Han C.G."/>
        </authorList>
    </citation>
    <scope>NUCLEOTIDE SEQUENCE [LARGE SCALE GENOMIC DNA]</scope>
    <source>
        <strain evidence="1 2">A5</strain>
    </source>
</reference>
<dbReference type="AlphaFoldDB" id="A0A2N5A854"/>
<dbReference type="EMBL" id="PICB01002038">
    <property type="protein sequence ID" value="PLP39905.1"/>
    <property type="molecule type" value="Genomic_DNA"/>
</dbReference>
<accession>A0A2N5A854</accession>
<organism evidence="1 2">
    <name type="scientific">Klebsiella variicola</name>
    <dbReference type="NCBI Taxonomy" id="244366"/>
    <lineage>
        <taxon>Bacteria</taxon>
        <taxon>Pseudomonadati</taxon>
        <taxon>Pseudomonadota</taxon>
        <taxon>Gammaproteobacteria</taxon>
        <taxon>Enterobacterales</taxon>
        <taxon>Enterobacteriaceae</taxon>
        <taxon>Klebsiella/Raoultella group</taxon>
        <taxon>Klebsiella</taxon>
        <taxon>Klebsiella pneumoniae complex</taxon>
    </lineage>
</organism>
<evidence type="ECO:0000313" key="1">
    <source>
        <dbReference type="EMBL" id="PLP39905.1"/>
    </source>
</evidence>
<name>A0A2N5A854_KLEVA</name>
<evidence type="ECO:0000313" key="2">
    <source>
        <dbReference type="Proteomes" id="UP000234473"/>
    </source>
</evidence>
<dbReference type="Proteomes" id="UP000234473">
    <property type="component" value="Unassembled WGS sequence"/>
</dbReference>
<sequence>EGPAQWLAAFQEHRWDLEEEVEALIRDGQEDAQGWIWLS</sequence>
<protein>
    <submittedName>
        <fullName evidence="1">DUF1488 domain-containing protein</fullName>
    </submittedName>
</protein>
<dbReference type="SUPFAM" id="SSF160272">
    <property type="entry name" value="Shew3726-like"/>
    <property type="match status" value="1"/>
</dbReference>
<gene>
    <name evidence="1" type="ORF">CWM98_28695</name>
</gene>
<reference evidence="1 2" key="2">
    <citation type="submission" date="2018-01" db="EMBL/GenBank/DDBJ databases">
        <title>Genomic study of Klebsiella pneumoniae.</title>
        <authorList>
            <person name="Yang Y."/>
            <person name="Bicalho R."/>
        </authorList>
    </citation>
    <scope>NUCLEOTIDE SEQUENCE [LARGE SCALE GENOMIC DNA]</scope>
    <source>
        <strain evidence="1 2">A5</strain>
    </source>
</reference>
<proteinExistence type="predicted"/>
<dbReference type="Gene3D" id="3.30.160.140">
    <property type="entry name" value="Shew3726-like"/>
    <property type="match status" value="1"/>
</dbReference>
<dbReference type="Pfam" id="PF07369">
    <property type="entry name" value="DUF1488"/>
    <property type="match status" value="1"/>
</dbReference>